<keyword evidence="2 8" id="KW-0812">Transmembrane</keyword>
<dbReference type="InterPro" id="IPR011527">
    <property type="entry name" value="ABC1_TM_dom"/>
</dbReference>
<dbReference type="SUPFAM" id="SSF90123">
    <property type="entry name" value="ABC transporter transmembrane region"/>
    <property type="match status" value="1"/>
</dbReference>
<keyword evidence="4 11" id="KW-0067">ATP-binding</keyword>
<organism evidence="11 12">
    <name type="scientific">Streptomyces fildesensis</name>
    <dbReference type="NCBI Taxonomy" id="375757"/>
    <lineage>
        <taxon>Bacteria</taxon>
        <taxon>Bacillati</taxon>
        <taxon>Actinomycetota</taxon>
        <taxon>Actinomycetes</taxon>
        <taxon>Kitasatosporales</taxon>
        <taxon>Streptomycetaceae</taxon>
        <taxon>Streptomyces</taxon>
    </lineage>
</organism>
<evidence type="ECO:0000256" key="8">
    <source>
        <dbReference type="SAM" id="Phobius"/>
    </source>
</evidence>
<name>A0ABW8CJ98_9ACTN</name>
<evidence type="ECO:0000256" key="2">
    <source>
        <dbReference type="ARBA" id="ARBA00022692"/>
    </source>
</evidence>
<feature type="compositionally biased region" description="Basic and acidic residues" evidence="7">
    <location>
        <begin position="18"/>
        <end position="28"/>
    </location>
</feature>
<evidence type="ECO:0000259" key="9">
    <source>
        <dbReference type="PROSITE" id="PS50893"/>
    </source>
</evidence>
<dbReference type="PROSITE" id="PS00211">
    <property type="entry name" value="ABC_TRANSPORTER_1"/>
    <property type="match status" value="1"/>
</dbReference>
<evidence type="ECO:0000313" key="12">
    <source>
        <dbReference type="Proteomes" id="UP001614394"/>
    </source>
</evidence>
<accession>A0ABW8CJ98</accession>
<reference evidence="11 12" key="1">
    <citation type="submission" date="2024-10" db="EMBL/GenBank/DDBJ databases">
        <title>The Natural Products Discovery Center: Release of the First 8490 Sequenced Strains for Exploring Actinobacteria Biosynthetic Diversity.</title>
        <authorList>
            <person name="Kalkreuter E."/>
            <person name="Kautsar S.A."/>
            <person name="Yang D."/>
            <person name="Bader C.D."/>
            <person name="Teijaro C.N."/>
            <person name="Fluegel L."/>
            <person name="Davis C.M."/>
            <person name="Simpson J.R."/>
            <person name="Lauterbach L."/>
            <person name="Steele A.D."/>
            <person name="Gui C."/>
            <person name="Meng S."/>
            <person name="Li G."/>
            <person name="Viehrig K."/>
            <person name="Ye F."/>
            <person name="Su P."/>
            <person name="Kiefer A.F."/>
            <person name="Nichols A."/>
            <person name="Cepeda A.J."/>
            <person name="Yan W."/>
            <person name="Fan B."/>
            <person name="Jiang Y."/>
            <person name="Adhikari A."/>
            <person name="Zheng C.-J."/>
            <person name="Schuster L."/>
            <person name="Cowan T.M."/>
            <person name="Smanski M.J."/>
            <person name="Chevrette M.G."/>
            <person name="De Carvalho L.P.S."/>
            <person name="Shen B."/>
        </authorList>
    </citation>
    <scope>NUCLEOTIDE SEQUENCE [LARGE SCALE GENOMIC DNA]</scope>
    <source>
        <strain evidence="11 12">NPDC053399</strain>
    </source>
</reference>
<evidence type="ECO:0000256" key="5">
    <source>
        <dbReference type="ARBA" id="ARBA00022989"/>
    </source>
</evidence>
<gene>
    <name evidence="11" type="ORF">ACIGXA_33575</name>
</gene>
<dbReference type="Gene3D" id="1.20.1560.10">
    <property type="entry name" value="ABC transporter type 1, transmembrane domain"/>
    <property type="match status" value="1"/>
</dbReference>
<keyword evidence="6 8" id="KW-0472">Membrane</keyword>
<feature type="transmembrane region" description="Helical" evidence="8">
    <location>
        <begin position="301"/>
        <end position="322"/>
    </location>
</feature>
<dbReference type="InterPro" id="IPR017871">
    <property type="entry name" value="ABC_transporter-like_CS"/>
</dbReference>
<feature type="domain" description="ABC transporter" evidence="9">
    <location>
        <begin position="376"/>
        <end position="611"/>
    </location>
</feature>
<dbReference type="RefSeq" id="WP_399656133.1">
    <property type="nucleotide sequence ID" value="NZ_JBITYG010000012.1"/>
</dbReference>
<keyword evidence="12" id="KW-1185">Reference proteome</keyword>
<dbReference type="SUPFAM" id="SSF52540">
    <property type="entry name" value="P-loop containing nucleoside triphosphate hydrolases"/>
    <property type="match status" value="1"/>
</dbReference>
<dbReference type="Pfam" id="PF00005">
    <property type="entry name" value="ABC_tran"/>
    <property type="match status" value="1"/>
</dbReference>
<dbReference type="InterPro" id="IPR039421">
    <property type="entry name" value="Type_1_exporter"/>
</dbReference>
<dbReference type="PROSITE" id="PS50893">
    <property type="entry name" value="ABC_TRANSPORTER_2"/>
    <property type="match status" value="1"/>
</dbReference>
<dbReference type="EMBL" id="JBITYG010000012">
    <property type="protein sequence ID" value="MFI9105451.1"/>
    <property type="molecule type" value="Genomic_DNA"/>
</dbReference>
<feature type="transmembrane region" description="Helical" evidence="8">
    <location>
        <begin position="195"/>
        <end position="213"/>
    </location>
</feature>
<comment type="subcellular location">
    <subcellularLocation>
        <location evidence="1">Cell membrane</location>
        <topology evidence="1">Multi-pass membrane protein</topology>
    </subcellularLocation>
</comment>
<dbReference type="InterPro" id="IPR036640">
    <property type="entry name" value="ABC1_TM_sf"/>
</dbReference>
<evidence type="ECO:0000256" key="7">
    <source>
        <dbReference type="SAM" id="MobiDB-lite"/>
    </source>
</evidence>
<dbReference type="PROSITE" id="PS50929">
    <property type="entry name" value="ABC_TM1F"/>
    <property type="match status" value="1"/>
</dbReference>
<evidence type="ECO:0000259" key="10">
    <source>
        <dbReference type="PROSITE" id="PS50929"/>
    </source>
</evidence>
<evidence type="ECO:0000256" key="1">
    <source>
        <dbReference type="ARBA" id="ARBA00004651"/>
    </source>
</evidence>
<feature type="transmembrane region" description="Helical" evidence="8">
    <location>
        <begin position="98"/>
        <end position="120"/>
    </location>
</feature>
<evidence type="ECO:0000256" key="3">
    <source>
        <dbReference type="ARBA" id="ARBA00022741"/>
    </source>
</evidence>
<evidence type="ECO:0000256" key="4">
    <source>
        <dbReference type="ARBA" id="ARBA00022840"/>
    </source>
</evidence>
<feature type="region of interest" description="Disordered" evidence="7">
    <location>
        <begin position="1"/>
        <end position="31"/>
    </location>
</feature>
<sequence>MSADATSTKVDNEAEGVTDDRRPTKAEGGDATAANGLSLRETFLALQGHARPHRGEIGLAAVALVGSGVLGLLQPLAVKDVLTAYGQGHDVMPDLLKLVALVLVAAVALAAGNFLLLRAAEGVVLAGRRELVRHILRLPMGAMRQQAPGDLLARATGDTSLLRQIVTQTLVQALTGVVMILGTLVMMAIVDVELLLVTIGVVLLLGVVVGVIMPRIRRAALSAQQSVGEMGATLERALSAFTTVKASGAEEIEASRVDAAARDAYREGVVLARWGSVAGTTAGLAIQIAFLAVLGVGGARVSSGAISVATLTAFLLYVLYLAQPVMSLTNVGTYFQAARAAVQRLSEVTRLPAEPVDSATSLMDGEYMRLTGAAALTFESVTFTHMGRTTPALDGFSLQIPAAGLTALVGPSGAGKTTALSLVERFYDPDRGRVLLDGRDLRDWGLKDLRAGIGYVEQDAPVMAGTLRDNLAYSAPSVTDTEVIDALATTRLLPLLERLGGDLNAVIGHHGTSLSGGERQRIAIARALLRRPRLLLLDEATSQLDAVNEAALREVIKELSARTTVLVVAHRLSTVRSAHRIAVLQDGALRSVGTHAELLRDDTLYAELAAHQLLS</sequence>
<comment type="caution">
    <text evidence="11">The sequence shown here is derived from an EMBL/GenBank/DDBJ whole genome shotgun (WGS) entry which is preliminary data.</text>
</comment>
<dbReference type="InterPro" id="IPR003593">
    <property type="entry name" value="AAA+_ATPase"/>
</dbReference>
<dbReference type="PANTHER" id="PTHR43394:SF1">
    <property type="entry name" value="ATP-BINDING CASSETTE SUB-FAMILY B MEMBER 10, MITOCHONDRIAL"/>
    <property type="match status" value="1"/>
</dbReference>
<feature type="transmembrane region" description="Helical" evidence="8">
    <location>
        <begin position="57"/>
        <end position="78"/>
    </location>
</feature>
<dbReference type="InterPro" id="IPR027417">
    <property type="entry name" value="P-loop_NTPase"/>
</dbReference>
<dbReference type="GO" id="GO:0005524">
    <property type="term" value="F:ATP binding"/>
    <property type="evidence" value="ECO:0007669"/>
    <property type="project" value="UniProtKB-KW"/>
</dbReference>
<protein>
    <submittedName>
        <fullName evidence="11">ABC transporter ATP-binding protein</fullName>
    </submittedName>
</protein>
<evidence type="ECO:0000256" key="6">
    <source>
        <dbReference type="ARBA" id="ARBA00023136"/>
    </source>
</evidence>
<feature type="domain" description="ABC transmembrane type-1" evidence="10">
    <location>
        <begin position="59"/>
        <end position="337"/>
    </location>
</feature>
<keyword evidence="5 8" id="KW-1133">Transmembrane helix</keyword>
<dbReference type="SMART" id="SM00382">
    <property type="entry name" value="AAA"/>
    <property type="match status" value="1"/>
</dbReference>
<evidence type="ECO:0000313" key="11">
    <source>
        <dbReference type="EMBL" id="MFI9105451.1"/>
    </source>
</evidence>
<feature type="transmembrane region" description="Helical" evidence="8">
    <location>
        <begin position="271"/>
        <end position="295"/>
    </location>
</feature>
<dbReference type="PANTHER" id="PTHR43394">
    <property type="entry name" value="ATP-DEPENDENT PERMEASE MDL1, MITOCHONDRIAL"/>
    <property type="match status" value="1"/>
</dbReference>
<dbReference type="Gene3D" id="3.40.50.300">
    <property type="entry name" value="P-loop containing nucleotide triphosphate hydrolases"/>
    <property type="match status" value="1"/>
</dbReference>
<feature type="transmembrane region" description="Helical" evidence="8">
    <location>
        <begin position="170"/>
        <end position="189"/>
    </location>
</feature>
<proteinExistence type="predicted"/>
<dbReference type="CDD" id="cd18551">
    <property type="entry name" value="ABC_6TM_LmrA_like"/>
    <property type="match status" value="1"/>
</dbReference>
<dbReference type="InterPro" id="IPR003439">
    <property type="entry name" value="ABC_transporter-like_ATP-bd"/>
</dbReference>
<dbReference type="Pfam" id="PF00664">
    <property type="entry name" value="ABC_membrane"/>
    <property type="match status" value="1"/>
</dbReference>
<keyword evidence="3" id="KW-0547">Nucleotide-binding</keyword>
<dbReference type="Proteomes" id="UP001614394">
    <property type="component" value="Unassembled WGS sequence"/>
</dbReference>